<dbReference type="SUPFAM" id="SSF51735">
    <property type="entry name" value="NAD(P)-binding Rossmann-fold domains"/>
    <property type="match status" value="1"/>
</dbReference>
<evidence type="ECO:0000256" key="4">
    <source>
        <dbReference type="ARBA" id="ARBA00031367"/>
    </source>
</evidence>
<protein>
    <recommendedName>
        <fullName evidence="3">UDP-glucose 4-epimerase</fullName>
    </recommendedName>
    <alternativeName>
        <fullName evidence="5">Galactowaldenase</fullName>
    </alternativeName>
    <alternativeName>
        <fullName evidence="4">UDP-galactose 4-epimerase</fullName>
    </alternativeName>
</protein>
<evidence type="ECO:0000259" key="6">
    <source>
        <dbReference type="Pfam" id="PF01370"/>
    </source>
</evidence>
<dbReference type="EMBL" id="JBHRXK010000002">
    <property type="protein sequence ID" value="MFC3550448.1"/>
    <property type="molecule type" value="Genomic_DNA"/>
</dbReference>
<organism evidence="7 8">
    <name type="scientific">Lysobacter cavernae</name>
    <dbReference type="NCBI Taxonomy" id="1685901"/>
    <lineage>
        <taxon>Bacteria</taxon>
        <taxon>Pseudomonadati</taxon>
        <taxon>Pseudomonadota</taxon>
        <taxon>Gammaproteobacteria</taxon>
        <taxon>Lysobacterales</taxon>
        <taxon>Lysobacteraceae</taxon>
        <taxon>Lysobacter</taxon>
    </lineage>
</organism>
<evidence type="ECO:0000256" key="5">
    <source>
        <dbReference type="ARBA" id="ARBA00033067"/>
    </source>
</evidence>
<keyword evidence="8" id="KW-1185">Reference proteome</keyword>
<evidence type="ECO:0000256" key="1">
    <source>
        <dbReference type="ARBA" id="ARBA00004947"/>
    </source>
</evidence>
<feature type="domain" description="NAD-dependent epimerase/dehydratase" evidence="6">
    <location>
        <begin position="9"/>
        <end position="238"/>
    </location>
</feature>
<proteinExistence type="inferred from homology"/>
<reference evidence="8" key="1">
    <citation type="journal article" date="2019" name="Int. J. Syst. Evol. Microbiol.">
        <title>The Global Catalogue of Microorganisms (GCM) 10K type strain sequencing project: providing services to taxonomists for standard genome sequencing and annotation.</title>
        <authorList>
            <consortium name="The Broad Institute Genomics Platform"/>
            <consortium name="The Broad Institute Genome Sequencing Center for Infectious Disease"/>
            <person name="Wu L."/>
            <person name="Ma J."/>
        </authorList>
    </citation>
    <scope>NUCLEOTIDE SEQUENCE [LARGE SCALE GENOMIC DNA]</scope>
    <source>
        <strain evidence="8">KCTC 42875</strain>
    </source>
</reference>
<dbReference type="Proteomes" id="UP001595740">
    <property type="component" value="Unassembled WGS sequence"/>
</dbReference>
<evidence type="ECO:0000313" key="7">
    <source>
        <dbReference type="EMBL" id="MFC3550448.1"/>
    </source>
</evidence>
<evidence type="ECO:0000256" key="2">
    <source>
        <dbReference type="ARBA" id="ARBA00007637"/>
    </source>
</evidence>
<name>A0ABV7RNN0_9GAMM</name>
<gene>
    <name evidence="7" type="ORF">ACFOLC_05410</name>
</gene>
<dbReference type="InterPro" id="IPR001509">
    <property type="entry name" value="Epimerase_deHydtase"/>
</dbReference>
<dbReference type="RefSeq" id="WP_386758211.1">
    <property type="nucleotide sequence ID" value="NZ_JBHRXK010000002.1"/>
</dbReference>
<dbReference type="PANTHER" id="PTHR43725">
    <property type="entry name" value="UDP-GLUCOSE 4-EPIMERASE"/>
    <property type="match status" value="1"/>
</dbReference>
<evidence type="ECO:0000313" key="8">
    <source>
        <dbReference type="Proteomes" id="UP001595740"/>
    </source>
</evidence>
<comment type="similarity">
    <text evidence="2">Belongs to the NAD(P)-dependent epimerase/dehydratase family.</text>
</comment>
<evidence type="ECO:0000256" key="3">
    <source>
        <dbReference type="ARBA" id="ARBA00018569"/>
    </source>
</evidence>
<sequence length="317" mass="34150">MDSNLRDGVLVLGSTGFIGAHLVERLDRHGYTVYALARSEQNITRGRIRHVSGSMDDAELLRGLISRCRHIVHVAGLTTPSTSATAPAVEISGNLGALARLLSFANEFPDRRLVYMSSAGAVYGDHSINIDEGALLRPRSYYGAGKAAAEAFIHACSSTTSWQCVVLRPSNIYGPGQSPGKGFAIVPTLFTCAADNTTFNIWGDGGNVRDYCHVSDLVDLAVRAVGFDGGPKSAIYNAASGEAVSIVELISACERSTGRKINVKFLPSRSVDVPHVSLDTKAARSAYDWEARISLNEGLDMTWEWFQGLRVLEQTTN</sequence>
<dbReference type="Gene3D" id="3.40.50.720">
    <property type="entry name" value="NAD(P)-binding Rossmann-like Domain"/>
    <property type="match status" value="1"/>
</dbReference>
<dbReference type="Pfam" id="PF01370">
    <property type="entry name" value="Epimerase"/>
    <property type="match status" value="1"/>
</dbReference>
<comment type="pathway">
    <text evidence="1">Carbohydrate metabolism; galactose metabolism.</text>
</comment>
<accession>A0ABV7RNN0</accession>
<dbReference type="InterPro" id="IPR036291">
    <property type="entry name" value="NAD(P)-bd_dom_sf"/>
</dbReference>
<comment type="caution">
    <text evidence="7">The sequence shown here is derived from an EMBL/GenBank/DDBJ whole genome shotgun (WGS) entry which is preliminary data.</text>
</comment>